<evidence type="ECO:0000256" key="2">
    <source>
        <dbReference type="ARBA" id="ARBA00022723"/>
    </source>
</evidence>
<dbReference type="AlphaFoldDB" id="A0A238JUQ2"/>
<dbReference type="GO" id="GO:0020037">
    <property type="term" value="F:heme binding"/>
    <property type="evidence" value="ECO:0007669"/>
    <property type="project" value="InterPro"/>
</dbReference>
<keyword evidence="1 4" id="KW-0349">Heme</keyword>
<dbReference type="InterPro" id="IPR009056">
    <property type="entry name" value="Cyt_c-like_dom"/>
</dbReference>
<evidence type="ECO:0000313" key="8">
    <source>
        <dbReference type="Proteomes" id="UP000220836"/>
    </source>
</evidence>
<evidence type="ECO:0000313" key="7">
    <source>
        <dbReference type="EMBL" id="SMX34315.1"/>
    </source>
</evidence>
<dbReference type="Proteomes" id="UP000220836">
    <property type="component" value="Unassembled WGS sequence"/>
</dbReference>
<dbReference type="OrthoDB" id="7854060at2"/>
<name>A0A238JUQ2_9RHOB</name>
<evidence type="ECO:0000256" key="4">
    <source>
        <dbReference type="PROSITE-ProRule" id="PRU00433"/>
    </source>
</evidence>
<feature type="domain" description="Cytochrome c" evidence="6">
    <location>
        <begin position="53"/>
        <end position="139"/>
    </location>
</feature>
<accession>A0A238JUQ2</accession>
<dbReference type="GO" id="GO:0009055">
    <property type="term" value="F:electron transfer activity"/>
    <property type="evidence" value="ECO:0007669"/>
    <property type="project" value="InterPro"/>
</dbReference>
<reference evidence="7 8" key="1">
    <citation type="submission" date="2017-05" db="EMBL/GenBank/DDBJ databases">
        <authorList>
            <person name="Song R."/>
            <person name="Chenine A.L."/>
            <person name="Ruprecht R.M."/>
        </authorList>
    </citation>
    <scope>NUCLEOTIDE SEQUENCE [LARGE SCALE GENOMIC DNA]</scope>
    <source>
        <strain evidence="7 8">CECT 8663</strain>
    </source>
</reference>
<keyword evidence="3 4" id="KW-0408">Iron</keyword>
<dbReference type="Pfam" id="PF00034">
    <property type="entry name" value="Cytochrom_C"/>
    <property type="match status" value="1"/>
</dbReference>
<dbReference type="InterPro" id="IPR036909">
    <property type="entry name" value="Cyt_c-like_dom_sf"/>
</dbReference>
<evidence type="ECO:0000256" key="3">
    <source>
        <dbReference type="ARBA" id="ARBA00023004"/>
    </source>
</evidence>
<dbReference type="EMBL" id="FXYH01000001">
    <property type="protein sequence ID" value="SMX34315.1"/>
    <property type="molecule type" value="Genomic_DNA"/>
</dbReference>
<dbReference type="PROSITE" id="PS51007">
    <property type="entry name" value="CYTC"/>
    <property type="match status" value="1"/>
</dbReference>
<dbReference type="GO" id="GO:0046872">
    <property type="term" value="F:metal ion binding"/>
    <property type="evidence" value="ECO:0007669"/>
    <property type="project" value="UniProtKB-KW"/>
</dbReference>
<dbReference type="SUPFAM" id="SSF46626">
    <property type="entry name" value="Cytochrome c"/>
    <property type="match status" value="1"/>
</dbReference>
<sequence length="145" mass="15131">MTSKFLIAGALFAAGIAGWAIFANSSNSHSSTPDASEFGAALVSVTVPDAFSGKAQIGQTAYQSICIDCHGKDGSGRNGMGPPLVHKIYEPSHHSDESFQRAVAAGVRSHHWSFGDMAAVDGLTRGDVVSIIAYIRALQRANGIL</sequence>
<dbReference type="Gene3D" id="1.10.760.10">
    <property type="entry name" value="Cytochrome c-like domain"/>
    <property type="match status" value="1"/>
</dbReference>
<evidence type="ECO:0000256" key="1">
    <source>
        <dbReference type="ARBA" id="ARBA00022617"/>
    </source>
</evidence>
<evidence type="ECO:0000259" key="6">
    <source>
        <dbReference type="PROSITE" id="PS51007"/>
    </source>
</evidence>
<feature type="signal peptide" evidence="5">
    <location>
        <begin position="1"/>
        <end position="19"/>
    </location>
</feature>
<evidence type="ECO:0000256" key="5">
    <source>
        <dbReference type="SAM" id="SignalP"/>
    </source>
</evidence>
<protein>
    <submittedName>
        <fullName evidence="7">Cytochrome c</fullName>
    </submittedName>
</protein>
<organism evidence="7 8">
    <name type="scientific">Pelagimonas varians</name>
    <dbReference type="NCBI Taxonomy" id="696760"/>
    <lineage>
        <taxon>Bacteria</taxon>
        <taxon>Pseudomonadati</taxon>
        <taxon>Pseudomonadota</taxon>
        <taxon>Alphaproteobacteria</taxon>
        <taxon>Rhodobacterales</taxon>
        <taxon>Roseobacteraceae</taxon>
        <taxon>Pelagimonas</taxon>
    </lineage>
</organism>
<keyword evidence="8" id="KW-1185">Reference proteome</keyword>
<feature type="chain" id="PRO_5013325763" evidence="5">
    <location>
        <begin position="20"/>
        <end position="145"/>
    </location>
</feature>
<keyword evidence="2 4" id="KW-0479">Metal-binding</keyword>
<proteinExistence type="predicted"/>
<keyword evidence="5" id="KW-0732">Signal</keyword>
<dbReference type="RefSeq" id="WP_097803026.1">
    <property type="nucleotide sequence ID" value="NZ_FXYH01000001.1"/>
</dbReference>
<gene>
    <name evidence="7" type="ORF">PEV8663_00460</name>
</gene>